<proteinExistence type="predicted"/>
<keyword evidence="2" id="KW-0808">Transferase</keyword>
<dbReference type="PROSITE" id="PS50011">
    <property type="entry name" value="PROTEIN_KINASE_DOM"/>
    <property type="match status" value="1"/>
</dbReference>
<evidence type="ECO:0000259" key="1">
    <source>
        <dbReference type="PROSITE" id="PS50011"/>
    </source>
</evidence>
<dbReference type="InterPro" id="IPR008266">
    <property type="entry name" value="Tyr_kinase_AS"/>
</dbReference>
<keyword evidence="2" id="KW-0418">Kinase</keyword>
<dbReference type="AlphaFoldDB" id="A0A0D7ATP4"/>
<dbReference type="GO" id="GO:0005524">
    <property type="term" value="F:ATP binding"/>
    <property type="evidence" value="ECO:0007669"/>
    <property type="project" value="InterPro"/>
</dbReference>
<dbReference type="PANTHER" id="PTHR44329">
    <property type="entry name" value="SERINE/THREONINE-PROTEIN KINASE TNNI3K-RELATED"/>
    <property type="match status" value="1"/>
</dbReference>
<dbReference type="InterPro" id="IPR011009">
    <property type="entry name" value="Kinase-like_dom_sf"/>
</dbReference>
<dbReference type="PROSITE" id="PS00109">
    <property type="entry name" value="PROTEIN_KINASE_TYR"/>
    <property type="match status" value="1"/>
</dbReference>
<dbReference type="Pfam" id="PF00069">
    <property type="entry name" value="Pkinase"/>
    <property type="match status" value="1"/>
</dbReference>
<dbReference type="GO" id="GO:0004674">
    <property type="term" value="F:protein serine/threonine kinase activity"/>
    <property type="evidence" value="ECO:0007669"/>
    <property type="project" value="TreeGrafter"/>
</dbReference>
<keyword evidence="3" id="KW-1185">Reference proteome</keyword>
<dbReference type="SUPFAM" id="SSF56112">
    <property type="entry name" value="Protein kinase-like (PK-like)"/>
    <property type="match status" value="1"/>
</dbReference>
<name>A0A0D7ATP4_9AGAR</name>
<evidence type="ECO:0000313" key="3">
    <source>
        <dbReference type="Proteomes" id="UP000054007"/>
    </source>
</evidence>
<dbReference type="STRING" id="1314674.A0A0D7ATP4"/>
<dbReference type="Gene3D" id="1.10.510.10">
    <property type="entry name" value="Transferase(Phosphotransferase) domain 1"/>
    <property type="match status" value="1"/>
</dbReference>
<dbReference type="InterPro" id="IPR051681">
    <property type="entry name" value="Ser/Thr_Kinases-Pseudokinases"/>
</dbReference>
<protein>
    <submittedName>
        <fullName evidence="2">Kinase-like protein</fullName>
    </submittedName>
</protein>
<sequence length="505" mass="57099">MAQLVTTSTTVFEWARSPSIPALDLDLDSGHYAVETISTDVQDERLNDALGKALDSLIFFDVTSEGVAAAIHGPGRSQMDSIFEVFKRFVEAIKGEQDLTRATPEPYDDRELKPAGWITSTLRTHQLPKSVELEILLGTVVNFLYGFSVPVGESPDTQDPQNHELYERICLNLLDVFTQVTETLEGKRVEQDVFSVVMFKYASDLLYRDIQPGIRWTCIETEQNVQDRMDSYQEALDDWPSEDVEGRREALHSMMRLAKDRGIFPQSMYCLGVRVNDWELRGEGGFAHVYKGVFNGHAVAVKVLKQTNANVDMQEELWKRCAKEALLWRQLAHPNIVQCFGVTDDLRVGRRTPLCLIFPWMANGDLRHYIHDRVPFLDDVFPLNALEDISRGLQYLHSHNPPIVHADIRCANVLVKADLSCCISDLGLSFPTEFTLTSHGGDVPGTIRFMAPEVLSHTDEDQRNDYDTPARDVYSFGCLMIELHTAQDPFSWLHNSGQITMALCV</sequence>
<reference evidence="2 3" key="1">
    <citation type="journal article" date="2015" name="Fungal Genet. Biol.">
        <title>Evolution of novel wood decay mechanisms in Agaricales revealed by the genome sequences of Fistulina hepatica and Cylindrobasidium torrendii.</title>
        <authorList>
            <person name="Floudas D."/>
            <person name="Held B.W."/>
            <person name="Riley R."/>
            <person name="Nagy L.G."/>
            <person name="Koehler G."/>
            <person name="Ransdell A.S."/>
            <person name="Younus H."/>
            <person name="Chow J."/>
            <person name="Chiniquy J."/>
            <person name="Lipzen A."/>
            <person name="Tritt A."/>
            <person name="Sun H."/>
            <person name="Haridas S."/>
            <person name="LaButti K."/>
            <person name="Ohm R.A."/>
            <person name="Kues U."/>
            <person name="Blanchette R.A."/>
            <person name="Grigoriev I.V."/>
            <person name="Minto R.E."/>
            <person name="Hibbett D.S."/>
        </authorList>
    </citation>
    <scope>NUCLEOTIDE SEQUENCE [LARGE SCALE GENOMIC DNA]</scope>
    <source>
        <strain evidence="2 3">FP15055 ss-10</strain>
    </source>
</reference>
<organism evidence="2 3">
    <name type="scientific">Cylindrobasidium torrendii FP15055 ss-10</name>
    <dbReference type="NCBI Taxonomy" id="1314674"/>
    <lineage>
        <taxon>Eukaryota</taxon>
        <taxon>Fungi</taxon>
        <taxon>Dikarya</taxon>
        <taxon>Basidiomycota</taxon>
        <taxon>Agaricomycotina</taxon>
        <taxon>Agaricomycetes</taxon>
        <taxon>Agaricomycetidae</taxon>
        <taxon>Agaricales</taxon>
        <taxon>Marasmiineae</taxon>
        <taxon>Physalacriaceae</taxon>
        <taxon>Cylindrobasidium</taxon>
    </lineage>
</organism>
<accession>A0A0D7ATP4</accession>
<feature type="domain" description="Protein kinase" evidence="1">
    <location>
        <begin position="275"/>
        <end position="505"/>
    </location>
</feature>
<evidence type="ECO:0000313" key="2">
    <source>
        <dbReference type="EMBL" id="KIY61194.1"/>
    </source>
</evidence>
<dbReference type="EMBL" id="KN881017">
    <property type="protein sequence ID" value="KIY61194.1"/>
    <property type="molecule type" value="Genomic_DNA"/>
</dbReference>
<gene>
    <name evidence="2" type="ORF">CYLTODRAFT_427653</name>
</gene>
<dbReference type="InterPro" id="IPR000719">
    <property type="entry name" value="Prot_kinase_dom"/>
</dbReference>
<dbReference type="Proteomes" id="UP000054007">
    <property type="component" value="Unassembled WGS sequence"/>
</dbReference>
<dbReference type="OrthoDB" id="346907at2759"/>